<evidence type="ECO:0000313" key="2">
    <source>
        <dbReference type="EMBL" id="SOR26743.1"/>
    </source>
</evidence>
<feature type="region of interest" description="Disordered" evidence="1">
    <location>
        <begin position="1"/>
        <end position="29"/>
    </location>
</feature>
<reference evidence="3" key="1">
    <citation type="submission" date="2017-10" db="EMBL/GenBank/DDBJ databases">
        <authorList>
            <person name="Regsiter A."/>
            <person name="William W."/>
        </authorList>
    </citation>
    <scope>NUCLEOTIDE SEQUENCE [LARGE SCALE GENOMIC DNA]</scope>
</reference>
<name>A0A2N9AHB5_METEX</name>
<organism evidence="2 3">
    <name type="scientific">Methylorubrum extorquens</name>
    <name type="common">Methylobacterium dichloromethanicum</name>
    <name type="synonym">Methylobacterium extorquens</name>
    <dbReference type="NCBI Taxonomy" id="408"/>
    <lineage>
        <taxon>Bacteria</taxon>
        <taxon>Pseudomonadati</taxon>
        <taxon>Pseudomonadota</taxon>
        <taxon>Alphaproteobacteria</taxon>
        <taxon>Hyphomicrobiales</taxon>
        <taxon>Methylobacteriaceae</taxon>
        <taxon>Methylorubrum</taxon>
    </lineage>
</organism>
<dbReference type="EMBL" id="LT962688">
    <property type="protein sequence ID" value="SOR26743.1"/>
    <property type="molecule type" value="Genomic_DNA"/>
</dbReference>
<proteinExistence type="predicted"/>
<evidence type="ECO:0000256" key="1">
    <source>
        <dbReference type="SAM" id="MobiDB-lite"/>
    </source>
</evidence>
<accession>A0A2N9AHB5</accession>
<gene>
    <name evidence="2" type="ORF">TK0001_0140</name>
</gene>
<dbReference type="AlphaFoldDB" id="A0A2N9AHB5"/>
<dbReference type="Proteomes" id="UP000233769">
    <property type="component" value="Chromosome tk0001"/>
</dbReference>
<feature type="region of interest" description="Disordered" evidence="1">
    <location>
        <begin position="42"/>
        <end position="73"/>
    </location>
</feature>
<evidence type="ECO:0000313" key="3">
    <source>
        <dbReference type="Proteomes" id="UP000233769"/>
    </source>
</evidence>
<protein>
    <submittedName>
        <fullName evidence="2">Uncharacterized protein</fullName>
    </submittedName>
</protein>
<sequence>MRAGLGPERVTVPGDPVMHNARPVRGRDAGLLRRRDRRNWQIGEASEEQRPVEFVHPPVHRRQALPPARAQQRRMGELAMTMHDVEAVEPLAQSFQLQRVEDRWNPGGGDLPVPMLQSRKARMIADARQVCRTVRRGEQRYVYT</sequence>